<evidence type="ECO:0000313" key="11">
    <source>
        <dbReference type="EMBL" id="MBW8286690.1"/>
    </source>
</evidence>
<evidence type="ECO:0000256" key="8">
    <source>
        <dbReference type="ARBA" id="ARBA00023136"/>
    </source>
</evidence>
<evidence type="ECO:0000256" key="9">
    <source>
        <dbReference type="RuleBase" id="RU003942"/>
    </source>
</evidence>
<evidence type="ECO:0000256" key="3">
    <source>
        <dbReference type="ARBA" id="ARBA00021112"/>
    </source>
</evidence>
<keyword evidence="5" id="KW-0997">Cell inner membrane</keyword>
<dbReference type="InterPro" id="IPR000390">
    <property type="entry name" value="Small_drug/metabolite_transptr"/>
</dbReference>
<evidence type="ECO:0000256" key="1">
    <source>
        <dbReference type="ARBA" id="ARBA00004429"/>
    </source>
</evidence>
<keyword evidence="12" id="KW-1185">Reference proteome</keyword>
<dbReference type="EMBL" id="JAHDTB010000002">
    <property type="protein sequence ID" value="MBW8286690.1"/>
    <property type="molecule type" value="Genomic_DNA"/>
</dbReference>
<keyword evidence="6 9" id="KW-0812">Transmembrane</keyword>
<keyword evidence="4" id="KW-1003">Cell membrane</keyword>
<keyword evidence="8 10" id="KW-0472">Membrane</keyword>
<comment type="subunit">
    <text evidence="2">Forms a complex with MdtI.</text>
</comment>
<sequence>MFNLLDAMYKKISSPLFIAWALLMAAIGCEIVGTSLMAMAARSGSYLGYIWMAAALALSYYLLSLALRAISVGVAYAVWEGLGLAGLTAVSVWLFGEKLVPQEWLGLGLALLGLACVTLGETHDEEAAA</sequence>
<dbReference type="InterPro" id="IPR037185">
    <property type="entry name" value="EmrE-like"/>
</dbReference>
<evidence type="ECO:0000313" key="12">
    <source>
        <dbReference type="Proteomes" id="UP000711178"/>
    </source>
</evidence>
<accession>A0ABS7FB49</accession>
<comment type="subcellular location">
    <subcellularLocation>
        <location evidence="1">Cell inner membrane</location>
        <topology evidence="1">Multi-pass membrane protein</topology>
    </subcellularLocation>
    <subcellularLocation>
        <location evidence="9">Cell membrane</location>
        <topology evidence="9">Multi-pass membrane protein</topology>
    </subcellularLocation>
</comment>
<dbReference type="PANTHER" id="PTHR30561">
    <property type="entry name" value="SMR FAMILY PROTON-DEPENDENT DRUG EFFLUX TRANSPORTER SUGE"/>
    <property type="match status" value="1"/>
</dbReference>
<name>A0ABS7FB49_9NEIS</name>
<dbReference type="Gene3D" id="1.10.3730.20">
    <property type="match status" value="1"/>
</dbReference>
<evidence type="ECO:0000256" key="7">
    <source>
        <dbReference type="ARBA" id="ARBA00022989"/>
    </source>
</evidence>
<organism evidence="11 12">
    <name type="scientific">Chromobacterium subtsugae</name>
    <dbReference type="NCBI Taxonomy" id="251747"/>
    <lineage>
        <taxon>Bacteria</taxon>
        <taxon>Pseudomonadati</taxon>
        <taxon>Pseudomonadota</taxon>
        <taxon>Betaproteobacteria</taxon>
        <taxon>Neisseriales</taxon>
        <taxon>Chromobacteriaceae</taxon>
        <taxon>Chromobacterium</taxon>
    </lineage>
</organism>
<feature type="transmembrane region" description="Helical" evidence="10">
    <location>
        <begin position="46"/>
        <end position="67"/>
    </location>
</feature>
<gene>
    <name evidence="11" type="ORF">KIF53_03475</name>
</gene>
<dbReference type="SUPFAM" id="SSF103481">
    <property type="entry name" value="Multidrug resistance efflux transporter EmrE"/>
    <property type="match status" value="1"/>
</dbReference>
<evidence type="ECO:0000256" key="10">
    <source>
        <dbReference type="SAM" id="Phobius"/>
    </source>
</evidence>
<reference evidence="11 12" key="1">
    <citation type="submission" date="2021-05" db="EMBL/GenBank/DDBJ databases">
        <title>Draft Whole Genome Sequencing Of Biosensor Chromobacterium violaceum Strain CV026 Reveals A Regulatory RNA In Chromobacterium violaceum Phenotype Regulatory Network.</title>
        <authorList>
            <person name="Hong K.W."/>
            <person name="Chan K.G."/>
            <person name="Chang C.-Y."/>
        </authorList>
    </citation>
    <scope>NUCLEOTIDE SEQUENCE [LARGE SCALE GENOMIC DNA]</scope>
    <source>
        <strain evidence="11 12">ATCC 31532</strain>
    </source>
</reference>
<dbReference type="PANTHER" id="PTHR30561:SF2">
    <property type="entry name" value="SPERMIDINE EXPORT PROTEIN MDTJ"/>
    <property type="match status" value="1"/>
</dbReference>
<comment type="similarity">
    <text evidence="9">Belongs to the drug/metabolite transporter (DMT) superfamily. Small multidrug resistance (SMR) (TC 2.A.7.1) family.</text>
</comment>
<feature type="transmembrane region" description="Helical" evidence="10">
    <location>
        <begin position="74"/>
        <end position="96"/>
    </location>
</feature>
<protein>
    <recommendedName>
        <fullName evidence="3">Spermidine export protein MdtJ</fullName>
    </recommendedName>
</protein>
<comment type="caution">
    <text evidence="11">The sequence shown here is derived from an EMBL/GenBank/DDBJ whole genome shotgun (WGS) entry which is preliminary data.</text>
</comment>
<feature type="transmembrane region" description="Helical" evidence="10">
    <location>
        <begin position="16"/>
        <end position="40"/>
    </location>
</feature>
<dbReference type="InterPro" id="IPR045324">
    <property type="entry name" value="Small_multidrug_res"/>
</dbReference>
<evidence type="ECO:0000256" key="2">
    <source>
        <dbReference type="ARBA" id="ARBA00011358"/>
    </source>
</evidence>
<dbReference type="Pfam" id="PF00893">
    <property type="entry name" value="Multi_Drug_Res"/>
    <property type="match status" value="1"/>
</dbReference>
<proteinExistence type="inferred from homology"/>
<dbReference type="Proteomes" id="UP000711178">
    <property type="component" value="Unassembled WGS sequence"/>
</dbReference>
<keyword evidence="7 10" id="KW-1133">Transmembrane helix</keyword>
<evidence type="ECO:0000256" key="5">
    <source>
        <dbReference type="ARBA" id="ARBA00022519"/>
    </source>
</evidence>
<evidence type="ECO:0000256" key="6">
    <source>
        <dbReference type="ARBA" id="ARBA00022692"/>
    </source>
</evidence>
<evidence type="ECO:0000256" key="4">
    <source>
        <dbReference type="ARBA" id="ARBA00022475"/>
    </source>
</evidence>